<dbReference type="EMBL" id="FOLM01000024">
    <property type="protein sequence ID" value="SFD70436.1"/>
    <property type="molecule type" value="Genomic_DNA"/>
</dbReference>
<dbReference type="AlphaFoldDB" id="A0A1I1UHU4"/>
<dbReference type="RefSeq" id="WP_093841517.1">
    <property type="nucleotide sequence ID" value="NZ_FOLM01000024.1"/>
</dbReference>
<dbReference type="Pfam" id="PF02585">
    <property type="entry name" value="PIG-L"/>
    <property type="match status" value="1"/>
</dbReference>
<dbReference type="PANTHER" id="PTHR12993:SF29">
    <property type="entry name" value="BLR3841 PROTEIN"/>
    <property type="match status" value="1"/>
</dbReference>
<organism evidence="2 3">
    <name type="scientific">Streptomyces aidingensis</name>
    <dbReference type="NCBI Taxonomy" id="910347"/>
    <lineage>
        <taxon>Bacteria</taxon>
        <taxon>Bacillati</taxon>
        <taxon>Actinomycetota</taxon>
        <taxon>Actinomycetes</taxon>
        <taxon>Kitasatosporales</taxon>
        <taxon>Streptomycetaceae</taxon>
        <taxon>Streptomyces</taxon>
    </lineage>
</organism>
<dbReference type="GO" id="GO:0016137">
    <property type="term" value="P:glycoside metabolic process"/>
    <property type="evidence" value="ECO:0007669"/>
    <property type="project" value="UniProtKB-ARBA"/>
</dbReference>
<protein>
    <submittedName>
        <fullName evidence="2">N-acetylglucosaminyl deacetylase, LmbE family</fullName>
    </submittedName>
</protein>
<dbReference type="InterPro" id="IPR003737">
    <property type="entry name" value="GlcNAc_PI_deacetylase-related"/>
</dbReference>
<evidence type="ECO:0000313" key="2">
    <source>
        <dbReference type="EMBL" id="SFD70436.1"/>
    </source>
</evidence>
<accession>A0A1I1UHU4</accession>
<dbReference type="STRING" id="910347.SAMN05421773_12466"/>
<dbReference type="Proteomes" id="UP000199207">
    <property type="component" value="Unassembled WGS sequence"/>
</dbReference>
<dbReference type="InterPro" id="IPR024078">
    <property type="entry name" value="LmbE-like_dom_sf"/>
</dbReference>
<proteinExistence type="predicted"/>
<name>A0A1I1UHU4_9ACTN</name>
<evidence type="ECO:0000313" key="3">
    <source>
        <dbReference type="Proteomes" id="UP000199207"/>
    </source>
</evidence>
<dbReference type="SUPFAM" id="SSF102588">
    <property type="entry name" value="LmbE-like"/>
    <property type="match status" value="1"/>
</dbReference>
<sequence length="257" mass="26388">MGGFWEGGGGPVLAVSPHLDDAVLSAGATLARLAADRPVTVLTLFAGDPGPELSAVAGRHHARCGLDGDAVSARRAEDAGAMAVLGAQPVHGDVPDAVYRRRPGGGWVCEEDGDMFSVPPDDPGLDRRLAELVLGAAEATGATLVLGPVGTGGHVDHVLTRRAVLRAAAARGLPVLCWQDEPYASWSKPDMDGPALRVPFTPETLAAKLGAVACYRSQLGMLWPGGQDWRAAVSRAGAGGPPGEVFCRPHAASSSTR</sequence>
<keyword evidence="3" id="KW-1185">Reference proteome</keyword>
<dbReference type="PANTHER" id="PTHR12993">
    <property type="entry name" value="N-ACETYLGLUCOSAMINYL-PHOSPHATIDYLINOSITOL DE-N-ACETYLASE-RELATED"/>
    <property type="match status" value="1"/>
</dbReference>
<reference evidence="2 3" key="1">
    <citation type="submission" date="2016-10" db="EMBL/GenBank/DDBJ databases">
        <authorList>
            <person name="de Groot N.N."/>
        </authorList>
    </citation>
    <scope>NUCLEOTIDE SEQUENCE [LARGE SCALE GENOMIC DNA]</scope>
    <source>
        <strain evidence="2 3">CGMCC 4.5739</strain>
    </source>
</reference>
<gene>
    <name evidence="2" type="ORF">SAMN05421773_12466</name>
</gene>
<evidence type="ECO:0000256" key="1">
    <source>
        <dbReference type="ARBA" id="ARBA00022833"/>
    </source>
</evidence>
<keyword evidence="1" id="KW-0862">Zinc</keyword>
<dbReference type="Gene3D" id="3.40.50.10320">
    <property type="entry name" value="LmbE-like"/>
    <property type="match status" value="1"/>
</dbReference>
<dbReference type="GO" id="GO:0016811">
    <property type="term" value="F:hydrolase activity, acting on carbon-nitrogen (but not peptide) bonds, in linear amides"/>
    <property type="evidence" value="ECO:0007669"/>
    <property type="project" value="TreeGrafter"/>
</dbReference>
<dbReference type="OrthoDB" id="116799at2"/>